<sequence length="163" mass="18336">MPPHYNLCQIITNSFQKGRQRIKVPASRQNLEICKILYEEGFLTSIQKGDLRGPYPATTSPSHPQSETVRTPFTKSPPKLWLDLKYRHGEPVLKEMKTISKPSERVFASVDELKAVAAARNVSKQLRGRELGQVTVVDTVFGILELKEALRKNVGGEVLCHAR</sequence>
<dbReference type="InterPro" id="IPR035987">
    <property type="entry name" value="Ribosomal_uS8_sf"/>
</dbReference>
<dbReference type="Gene3D" id="3.30.1370.30">
    <property type="match status" value="1"/>
</dbReference>
<dbReference type="PANTHER" id="PTHR11758">
    <property type="entry name" value="40S RIBOSOMAL PROTEIN S15A"/>
    <property type="match status" value="1"/>
</dbReference>
<dbReference type="AlphaFoldDB" id="A0AAD5SHH8"/>
<dbReference type="GO" id="GO:0005840">
    <property type="term" value="C:ribosome"/>
    <property type="evidence" value="ECO:0007669"/>
    <property type="project" value="UniProtKB-KW"/>
</dbReference>
<comment type="caution">
    <text evidence="5">The sequence shown here is derived from an EMBL/GenBank/DDBJ whole genome shotgun (WGS) entry which is preliminary data.</text>
</comment>
<dbReference type="GO" id="GO:1990904">
    <property type="term" value="C:ribonucleoprotein complex"/>
    <property type="evidence" value="ECO:0007669"/>
    <property type="project" value="UniProtKB-KW"/>
</dbReference>
<evidence type="ECO:0000256" key="3">
    <source>
        <dbReference type="ARBA" id="ARBA00023274"/>
    </source>
</evidence>
<gene>
    <name evidence="5" type="ORF">HK097_001721</name>
</gene>
<dbReference type="Pfam" id="PF00410">
    <property type="entry name" value="Ribosomal_S8"/>
    <property type="match status" value="1"/>
</dbReference>
<dbReference type="Proteomes" id="UP001212841">
    <property type="component" value="Unassembled WGS sequence"/>
</dbReference>
<evidence type="ECO:0000256" key="1">
    <source>
        <dbReference type="ARBA" id="ARBA00006471"/>
    </source>
</evidence>
<protein>
    <recommendedName>
        <fullName evidence="7">Ribosomal protein S8</fullName>
    </recommendedName>
</protein>
<feature type="compositionally biased region" description="Polar residues" evidence="4">
    <location>
        <begin position="57"/>
        <end position="74"/>
    </location>
</feature>
<feature type="region of interest" description="Disordered" evidence="4">
    <location>
        <begin position="53"/>
        <end position="74"/>
    </location>
</feature>
<keyword evidence="6" id="KW-1185">Reference proteome</keyword>
<comment type="similarity">
    <text evidence="1">Belongs to the universal ribosomal protein uS8 family.</text>
</comment>
<evidence type="ECO:0000313" key="6">
    <source>
        <dbReference type="Proteomes" id="UP001212841"/>
    </source>
</evidence>
<evidence type="ECO:0000256" key="2">
    <source>
        <dbReference type="ARBA" id="ARBA00022980"/>
    </source>
</evidence>
<keyword evidence="2" id="KW-0689">Ribosomal protein</keyword>
<dbReference type="Gene3D" id="3.30.1490.10">
    <property type="match status" value="1"/>
</dbReference>
<evidence type="ECO:0008006" key="7">
    <source>
        <dbReference type="Google" id="ProtNLM"/>
    </source>
</evidence>
<organism evidence="5 6">
    <name type="scientific">Rhizophlyctis rosea</name>
    <dbReference type="NCBI Taxonomy" id="64517"/>
    <lineage>
        <taxon>Eukaryota</taxon>
        <taxon>Fungi</taxon>
        <taxon>Fungi incertae sedis</taxon>
        <taxon>Chytridiomycota</taxon>
        <taxon>Chytridiomycota incertae sedis</taxon>
        <taxon>Chytridiomycetes</taxon>
        <taxon>Rhizophlyctidales</taxon>
        <taxon>Rhizophlyctidaceae</taxon>
        <taxon>Rhizophlyctis</taxon>
    </lineage>
</organism>
<keyword evidence="3" id="KW-0687">Ribonucleoprotein</keyword>
<dbReference type="SUPFAM" id="SSF56047">
    <property type="entry name" value="Ribosomal protein S8"/>
    <property type="match status" value="1"/>
</dbReference>
<name>A0AAD5SHH8_9FUNG</name>
<reference evidence="5" key="1">
    <citation type="submission" date="2020-05" db="EMBL/GenBank/DDBJ databases">
        <title>Phylogenomic resolution of chytrid fungi.</title>
        <authorList>
            <person name="Stajich J.E."/>
            <person name="Amses K."/>
            <person name="Simmons R."/>
            <person name="Seto K."/>
            <person name="Myers J."/>
            <person name="Bonds A."/>
            <person name="Quandt C.A."/>
            <person name="Barry K."/>
            <person name="Liu P."/>
            <person name="Grigoriev I."/>
            <person name="Longcore J.E."/>
            <person name="James T.Y."/>
        </authorList>
    </citation>
    <scope>NUCLEOTIDE SEQUENCE</scope>
    <source>
        <strain evidence="5">JEL0318</strain>
    </source>
</reference>
<dbReference type="GO" id="GO:0006412">
    <property type="term" value="P:translation"/>
    <property type="evidence" value="ECO:0007669"/>
    <property type="project" value="InterPro"/>
</dbReference>
<dbReference type="GO" id="GO:0003735">
    <property type="term" value="F:structural constituent of ribosome"/>
    <property type="evidence" value="ECO:0007669"/>
    <property type="project" value="InterPro"/>
</dbReference>
<dbReference type="EMBL" id="JADGJD010000135">
    <property type="protein sequence ID" value="KAJ3054476.1"/>
    <property type="molecule type" value="Genomic_DNA"/>
</dbReference>
<evidence type="ECO:0000313" key="5">
    <source>
        <dbReference type="EMBL" id="KAJ3054476.1"/>
    </source>
</evidence>
<dbReference type="InterPro" id="IPR000630">
    <property type="entry name" value="Ribosomal_uS8"/>
</dbReference>
<accession>A0AAD5SHH8</accession>
<proteinExistence type="inferred from homology"/>
<evidence type="ECO:0000256" key="4">
    <source>
        <dbReference type="SAM" id="MobiDB-lite"/>
    </source>
</evidence>